<reference evidence="1 2" key="1">
    <citation type="submission" date="2017-09" db="EMBL/GenBank/DDBJ databases">
        <title>Biodiversity and function of Thalassospira species in the particle-attached aromatic-hydrocarbon-degrading consortia from the surface seawater of the South China Sea.</title>
        <authorList>
            <person name="Dong C."/>
            <person name="Liu R."/>
            <person name="Shao Z."/>
        </authorList>
    </citation>
    <scope>NUCLEOTIDE SEQUENCE [LARGE SCALE GENOMIC DNA]</scope>
    <source>
        <strain evidence="1 2">CSC1P2</strain>
    </source>
</reference>
<protein>
    <submittedName>
        <fullName evidence="1">Uncharacterized protein</fullName>
    </submittedName>
</protein>
<dbReference type="AlphaFoldDB" id="A0A2N3KV28"/>
<gene>
    <name evidence="1" type="ORF">COO20_09805</name>
</gene>
<proteinExistence type="predicted"/>
<evidence type="ECO:0000313" key="2">
    <source>
        <dbReference type="Proteomes" id="UP000233597"/>
    </source>
</evidence>
<name>A0A2N3KV28_9PROT</name>
<organism evidence="1 2">
    <name type="scientific">Thalassospira marina</name>
    <dbReference type="NCBI Taxonomy" id="2048283"/>
    <lineage>
        <taxon>Bacteria</taxon>
        <taxon>Pseudomonadati</taxon>
        <taxon>Pseudomonadota</taxon>
        <taxon>Alphaproteobacteria</taxon>
        <taxon>Rhodospirillales</taxon>
        <taxon>Thalassospiraceae</taxon>
        <taxon>Thalassospira</taxon>
    </lineage>
</organism>
<comment type="caution">
    <text evidence="1">The sequence shown here is derived from an EMBL/GenBank/DDBJ whole genome shotgun (WGS) entry which is preliminary data.</text>
</comment>
<dbReference type="EMBL" id="NWTK01000005">
    <property type="protein sequence ID" value="PKR54414.1"/>
    <property type="molecule type" value="Genomic_DNA"/>
</dbReference>
<evidence type="ECO:0000313" key="1">
    <source>
        <dbReference type="EMBL" id="PKR54414.1"/>
    </source>
</evidence>
<dbReference type="Proteomes" id="UP000233597">
    <property type="component" value="Unassembled WGS sequence"/>
</dbReference>
<accession>A0A2N3KV28</accession>
<sequence length="186" mass="20853">MDVWAALVWALRDQRVDLVWAVNDDDRADTAGPRHSVTGVVLDMAALGGRIDGGGPRGGHDVDLDAEIIWLATLAMLREERTHMAIDGLFDDVPMRMQRYLRKATPVMDMIASARLGELPDWMPDGWRTGVSRRQLEESRLKYLGVWDALAVLAKRLQGSTRLGKVVEMPSFPRLPWHGRKKAVDS</sequence>